<keyword evidence="1" id="KW-0378">Hydrolase</keyword>
<comment type="similarity">
    <text evidence="1">Belongs to the PPP phosphatase family.</text>
</comment>
<dbReference type="InterPro" id="IPR029052">
    <property type="entry name" value="Metallo-depent_PP-like"/>
</dbReference>
<dbReference type="Proteomes" id="UP000179807">
    <property type="component" value="Unassembled WGS sequence"/>
</dbReference>
<dbReference type="PRINTS" id="PR00114">
    <property type="entry name" value="STPHPHTASE"/>
</dbReference>
<reference evidence="3" key="1">
    <citation type="submission" date="2016-10" db="EMBL/GenBank/DDBJ databases">
        <authorList>
            <person name="Benchimol M."/>
            <person name="Almeida L.G."/>
            <person name="Vasconcelos A.T."/>
            <person name="Perreira-Neves A."/>
            <person name="Rosa I.A."/>
            <person name="Tasca T."/>
            <person name="Bogo M.R."/>
            <person name="de Souza W."/>
        </authorList>
    </citation>
    <scope>NUCLEOTIDE SEQUENCE [LARGE SCALE GENOMIC DNA]</scope>
    <source>
        <strain evidence="3">K</strain>
    </source>
</reference>
<evidence type="ECO:0000313" key="4">
    <source>
        <dbReference type="Proteomes" id="UP000179807"/>
    </source>
</evidence>
<dbReference type="InterPro" id="IPR004843">
    <property type="entry name" value="Calcineurin-like_PHP"/>
</dbReference>
<dbReference type="VEuPathDB" id="TrichDB:TRFO_14894"/>
<dbReference type="GO" id="GO:0005737">
    <property type="term" value="C:cytoplasm"/>
    <property type="evidence" value="ECO:0007669"/>
    <property type="project" value="TreeGrafter"/>
</dbReference>
<dbReference type="PROSITE" id="PS00125">
    <property type="entry name" value="SER_THR_PHOSPHATASE"/>
    <property type="match status" value="1"/>
</dbReference>
<dbReference type="GeneID" id="94832783"/>
<proteinExistence type="inferred from homology"/>
<organism evidence="3 4">
    <name type="scientific">Tritrichomonas foetus</name>
    <dbReference type="NCBI Taxonomy" id="1144522"/>
    <lineage>
        <taxon>Eukaryota</taxon>
        <taxon>Metamonada</taxon>
        <taxon>Parabasalia</taxon>
        <taxon>Tritrichomonadida</taxon>
        <taxon>Tritrichomonadidae</taxon>
        <taxon>Tritrichomonas</taxon>
    </lineage>
</organism>
<protein>
    <recommendedName>
        <fullName evidence="1">Serine/threonine-protein phosphatase</fullName>
        <ecNumber evidence="1">3.1.3.16</ecNumber>
    </recommendedName>
</protein>
<dbReference type="GO" id="GO:0004722">
    <property type="term" value="F:protein serine/threonine phosphatase activity"/>
    <property type="evidence" value="ECO:0007669"/>
    <property type="project" value="UniProtKB-EC"/>
</dbReference>
<keyword evidence="4" id="KW-1185">Reference proteome</keyword>
<dbReference type="InterPro" id="IPR050341">
    <property type="entry name" value="PP1_catalytic_subunit"/>
</dbReference>
<evidence type="ECO:0000256" key="1">
    <source>
        <dbReference type="RuleBase" id="RU004273"/>
    </source>
</evidence>
<comment type="catalytic activity">
    <reaction evidence="1">
        <text>O-phospho-L-threonyl-[protein] + H2O = L-threonyl-[protein] + phosphate</text>
        <dbReference type="Rhea" id="RHEA:47004"/>
        <dbReference type="Rhea" id="RHEA-COMP:11060"/>
        <dbReference type="Rhea" id="RHEA-COMP:11605"/>
        <dbReference type="ChEBI" id="CHEBI:15377"/>
        <dbReference type="ChEBI" id="CHEBI:30013"/>
        <dbReference type="ChEBI" id="CHEBI:43474"/>
        <dbReference type="ChEBI" id="CHEBI:61977"/>
        <dbReference type="EC" id="3.1.3.16"/>
    </reaction>
</comment>
<dbReference type="EMBL" id="MLAK01000326">
    <property type="protein sequence ID" value="OHT14703.1"/>
    <property type="molecule type" value="Genomic_DNA"/>
</dbReference>
<dbReference type="AlphaFoldDB" id="A0A1J4KTW5"/>
<dbReference type="SMART" id="SM00156">
    <property type="entry name" value="PP2Ac"/>
    <property type="match status" value="1"/>
</dbReference>
<dbReference type="PANTHER" id="PTHR11668">
    <property type="entry name" value="SERINE/THREONINE PROTEIN PHOSPHATASE"/>
    <property type="match status" value="1"/>
</dbReference>
<evidence type="ECO:0000259" key="2">
    <source>
        <dbReference type="PROSITE" id="PS00125"/>
    </source>
</evidence>
<dbReference type="InterPro" id="IPR006186">
    <property type="entry name" value="Ser/Thr-sp_prot-phosphatase"/>
</dbReference>
<dbReference type="RefSeq" id="XP_068367839.1">
    <property type="nucleotide sequence ID" value="XM_068498079.1"/>
</dbReference>
<dbReference type="CDD" id="cd00144">
    <property type="entry name" value="MPP_PPP_family"/>
    <property type="match status" value="1"/>
</dbReference>
<dbReference type="GO" id="GO:0005634">
    <property type="term" value="C:nucleus"/>
    <property type="evidence" value="ECO:0007669"/>
    <property type="project" value="TreeGrafter"/>
</dbReference>
<dbReference type="SUPFAM" id="SSF56300">
    <property type="entry name" value="Metallo-dependent phosphatases"/>
    <property type="match status" value="1"/>
</dbReference>
<comment type="caution">
    <text evidence="3">The sequence shown here is derived from an EMBL/GenBank/DDBJ whole genome shotgun (WGS) entry which is preliminary data.</text>
</comment>
<accession>A0A1J4KTW5</accession>
<dbReference type="OrthoDB" id="445564at2759"/>
<sequence length="414" mass="46714">MIAESASVNSCIIVLEKYNEILSLKDLDFSQVGHSIPLPRFSKLIVSNLIGAATQKFEKDPTVLHLTGNFVVVGDLHGSLPDLLRVLFYNQDDDMKFLFLGDYVDRGPFSVEVITLLFALAVVFPEKYYLIRGNHEFSEVNSKYGFYQQIVSEYKDERLFNKCNICFSHLPIAAVLNEVNFCVHGGISDQFKYISQIEEIKKPITDFSQRIICDLMWSDPSDNANDTFFLENTRGKGKLFGLCAVLQFCERNKPIERIIRGHQCAKDGVSTIFKNIVVTVFTASNYCGIYDNQSGIIKVRENAHVEKTVYPLIPFLSKNSCNQIIIESTTNGHLLPPLSPTQGPTAPKCFIRPTGSFRRTIPWGPLGSPPAKQTVSRIPSRRASLYSLHMSFRTISSNHSNPNIRQNDLEEIQE</sequence>
<evidence type="ECO:0000313" key="3">
    <source>
        <dbReference type="EMBL" id="OHT14703.1"/>
    </source>
</evidence>
<dbReference type="Pfam" id="PF00149">
    <property type="entry name" value="Metallophos"/>
    <property type="match status" value="1"/>
</dbReference>
<dbReference type="Gene3D" id="3.60.21.10">
    <property type="match status" value="1"/>
</dbReference>
<dbReference type="PANTHER" id="PTHR11668:SF494">
    <property type="entry name" value="PROTEIN PHOSPHATASE, PUTATIVE-RELATED"/>
    <property type="match status" value="1"/>
</dbReference>
<name>A0A1J4KTW5_9EUKA</name>
<feature type="domain" description="Serine/threonine specific protein phosphatases" evidence="2">
    <location>
        <begin position="131"/>
        <end position="136"/>
    </location>
</feature>
<gene>
    <name evidence="3" type="ORF">TRFO_14894</name>
</gene>
<dbReference type="EC" id="3.1.3.16" evidence="1"/>